<dbReference type="Pfam" id="PF03466">
    <property type="entry name" value="LysR_substrate"/>
    <property type="match status" value="1"/>
</dbReference>
<dbReference type="PROSITE" id="PS50931">
    <property type="entry name" value="HTH_LYSR"/>
    <property type="match status" value="1"/>
</dbReference>
<dbReference type="EMBL" id="JXQQ01000075">
    <property type="protein sequence ID" value="KIQ23384.1"/>
    <property type="molecule type" value="Genomic_DNA"/>
</dbReference>
<protein>
    <submittedName>
        <fullName evidence="6">LysR family transcriptional regulator</fullName>
    </submittedName>
</protein>
<dbReference type="Gene3D" id="3.40.190.290">
    <property type="match status" value="1"/>
</dbReference>
<dbReference type="GO" id="GO:0043565">
    <property type="term" value="F:sequence-specific DNA binding"/>
    <property type="evidence" value="ECO:0007669"/>
    <property type="project" value="TreeGrafter"/>
</dbReference>
<dbReference type="InterPro" id="IPR000847">
    <property type="entry name" value="LysR_HTH_N"/>
</dbReference>
<feature type="domain" description="HTH lysR-type" evidence="5">
    <location>
        <begin position="12"/>
        <end position="64"/>
    </location>
</feature>
<evidence type="ECO:0000256" key="1">
    <source>
        <dbReference type="ARBA" id="ARBA00009437"/>
    </source>
</evidence>
<evidence type="ECO:0000313" key="6">
    <source>
        <dbReference type="EMBL" id="KIQ23384.1"/>
    </source>
</evidence>
<dbReference type="FunFam" id="1.10.10.10:FF:000001">
    <property type="entry name" value="LysR family transcriptional regulator"/>
    <property type="match status" value="1"/>
</dbReference>
<dbReference type="PANTHER" id="PTHR30537">
    <property type="entry name" value="HTH-TYPE TRANSCRIPTIONAL REGULATOR"/>
    <property type="match status" value="1"/>
</dbReference>
<sequence>MPRLDVNRSGEMEAFVQVVESGGFSAAARLLDMTPSAISKLVARLELRLGIQLVHRSTRKLQLTPEGLHFYERSTRVLADMDEAERCAAAGAAPRGRVSINASVSFGHHKLVPLVPRLLEMHPQITLDIALTDRIVDLMDERADIAIRWGQLPASDLVARRLGETSQAIVASPGYLAKYGTPHTPQELEAHNRLGWTYRRNVPDWPLRVDGRTIAIPVAGPVRASDGETLRQLAIAGAGVARLSLYHIQHDIDAGRLVPLLEEFNPGEAEPIHAVYIGKAGTLPARVRAVLDFLVACSGVGDGRYTRKLTAPMPGNSAVT</sequence>
<dbReference type="InterPro" id="IPR058163">
    <property type="entry name" value="LysR-type_TF_proteobact-type"/>
</dbReference>
<dbReference type="RefSeq" id="WP_042581625.1">
    <property type="nucleotide sequence ID" value="NZ_JXQQ01000075.1"/>
</dbReference>
<accession>A0A0D0LXZ5</accession>
<comment type="caution">
    <text evidence="6">The sequence shown here is derived from an EMBL/GenBank/DDBJ whole genome shotgun (WGS) entry which is preliminary data.</text>
</comment>
<dbReference type="FunFam" id="3.40.190.290:FF:000001">
    <property type="entry name" value="Transcriptional regulator, LysR family"/>
    <property type="match status" value="1"/>
</dbReference>
<proteinExistence type="inferred from homology"/>
<dbReference type="PANTHER" id="PTHR30537:SF71">
    <property type="entry name" value="TRANSCRIPTIONAL REGULATORY PROTEIN"/>
    <property type="match status" value="1"/>
</dbReference>
<dbReference type="Pfam" id="PF00126">
    <property type="entry name" value="HTH_1"/>
    <property type="match status" value="1"/>
</dbReference>
<evidence type="ECO:0000256" key="3">
    <source>
        <dbReference type="ARBA" id="ARBA00023125"/>
    </source>
</evidence>
<keyword evidence="4" id="KW-0804">Transcription</keyword>
<keyword evidence="2" id="KW-0805">Transcription regulation</keyword>
<dbReference type="SUPFAM" id="SSF53850">
    <property type="entry name" value="Periplasmic binding protein-like II"/>
    <property type="match status" value="1"/>
</dbReference>
<dbReference type="InterPro" id="IPR036388">
    <property type="entry name" value="WH-like_DNA-bd_sf"/>
</dbReference>
<reference evidence="6 7" key="1">
    <citation type="submission" date="2014-12" db="EMBL/GenBank/DDBJ databases">
        <title>16Stimator: statistical estimation of ribosomal gene copy numbers from draft genome assemblies.</title>
        <authorList>
            <person name="Perisin M.A."/>
            <person name="Vetter M."/>
            <person name="Gilbert J.A."/>
            <person name="Bergelson J."/>
        </authorList>
    </citation>
    <scope>NUCLEOTIDE SEQUENCE [LARGE SCALE GENOMIC DNA]</scope>
    <source>
        <strain evidence="6 7">MEDvA23</strain>
    </source>
</reference>
<name>A0A0D0LXZ5_VARPD</name>
<evidence type="ECO:0000256" key="4">
    <source>
        <dbReference type="ARBA" id="ARBA00023163"/>
    </source>
</evidence>
<gene>
    <name evidence="6" type="ORF">RT97_25420</name>
</gene>
<dbReference type="SUPFAM" id="SSF46785">
    <property type="entry name" value="Winged helix' DNA-binding domain"/>
    <property type="match status" value="1"/>
</dbReference>
<dbReference type="InterPro" id="IPR005119">
    <property type="entry name" value="LysR_subst-bd"/>
</dbReference>
<dbReference type="GO" id="GO:0003700">
    <property type="term" value="F:DNA-binding transcription factor activity"/>
    <property type="evidence" value="ECO:0007669"/>
    <property type="project" value="InterPro"/>
</dbReference>
<evidence type="ECO:0000256" key="2">
    <source>
        <dbReference type="ARBA" id="ARBA00023015"/>
    </source>
</evidence>
<comment type="similarity">
    <text evidence="1">Belongs to the LysR transcriptional regulatory family.</text>
</comment>
<organism evidence="6 7">
    <name type="scientific">Variovorax paradoxus</name>
    <dbReference type="NCBI Taxonomy" id="34073"/>
    <lineage>
        <taxon>Bacteria</taxon>
        <taxon>Pseudomonadati</taxon>
        <taxon>Pseudomonadota</taxon>
        <taxon>Betaproteobacteria</taxon>
        <taxon>Burkholderiales</taxon>
        <taxon>Comamonadaceae</taxon>
        <taxon>Variovorax</taxon>
    </lineage>
</organism>
<dbReference type="CDD" id="cd08480">
    <property type="entry name" value="PBP2_CrgA_like_10"/>
    <property type="match status" value="1"/>
</dbReference>
<dbReference type="OrthoDB" id="8954631at2"/>
<dbReference type="GO" id="GO:0006351">
    <property type="term" value="P:DNA-templated transcription"/>
    <property type="evidence" value="ECO:0007669"/>
    <property type="project" value="TreeGrafter"/>
</dbReference>
<dbReference type="Gene3D" id="1.10.10.10">
    <property type="entry name" value="Winged helix-like DNA-binding domain superfamily/Winged helix DNA-binding domain"/>
    <property type="match status" value="1"/>
</dbReference>
<evidence type="ECO:0000259" key="5">
    <source>
        <dbReference type="PROSITE" id="PS50931"/>
    </source>
</evidence>
<dbReference type="AlphaFoldDB" id="A0A0D0LXZ5"/>
<dbReference type="InterPro" id="IPR036390">
    <property type="entry name" value="WH_DNA-bd_sf"/>
</dbReference>
<dbReference type="Proteomes" id="UP000032067">
    <property type="component" value="Unassembled WGS sequence"/>
</dbReference>
<evidence type="ECO:0000313" key="7">
    <source>
        <dbReference type="Proteomes" id="UP000032067"/>
    </source>
</evidence>
<keyword evidence="3" id="KW-0238">DNA-binding</keyword>